<reference evidence="4 5" key="1">
    <citation type="journal article" date="2009" name="Stand. Genomic Sci.">
        <title>Complete genome sequence of Actinosynnema mirum type strain (101).</title>
        <authorList>
            <person name="Land M."/>
            <person name="Lapidus A."/>
            <person name="Mayilraj S."/>
            <person name="Chen F."/>
            <person name="Copeland A."/>
            <person name="Del Rio T.G."/>
            <person name="Nolan M."/>
            <person name="Lucas S."/>
            <person name="Tice H."/>
            <person name="Cheng J.F."/>
            <person name="Chertkov O."/>
            <person name="Bruce D."/>
            <person name="Goodwin L."/>
            <person name="Pitluck S."/>
            <person name="Rohde M."/>
            <person name="Goker M."/>
            <person name="Pati A."/>
            <person name="Ivanova N."/>
            <person name="Mavromatis K."/>
            <person name="Chen A."/>
            <person name="Palaniappan K."/>
            <person name="Hauser L."/>
            <person name="Chang Y.J."/>
            <person name="Jeffries C.C."/>
            <person name="Brettin T."/>
            <person name="Detter J.C."/>
            <person name="Han C."/>
            <person name="Chain P."/>
            <person name="Tindall B.J."/>
            <person name="Bristow J."/>
            <person name="Eisen J.A."/>
            <person name="Markowitz V."/>
            <person name="Hugenholtz P."/>
            <person name="Kyrpides N.C."/>
            <person name="Klenk H.P."/>
        </authorList>
    </citation>
    <scope>NUCLEOTIDE SEQUENCE [LARGE SCALE GENOMIC DNA]</scope>
    <source>
        <strain evidence="5">ATCC 29888 / DSM 43827 / JCM 3225 / NBRC 14064 / NCIMB 13271 / NRRL B-12336 / IMRU 3971 / 101</strain>
    </source>
</reference>
<dbReference type="InterPro" id="IPR043129">
    <property type="entry name" value="ATPase_NBD"/>
</dbReference>
<dbReference type="EMBL" id="CP001630">
    <property type="protein sequence ID" value="ACU37802.1"/>
    <property type="molecule type" value="Genomic_DNA"/>
</dbReference>
<dbReference type="OrthoDB" id="9780777at2"/>
<dbReference type="AlphaFoldDB" id="C6WEK2"/>
<accession>C6WEK2</accession>
<dbReference type="RefSeq" id="WP_015802689.1">
    <property type="nucleotide sequence ID" value="NC_013093.1"/>
</dbReference>
<evidence type="ECO:0000259" key="3">
    <source>
        <dbReference type="Pfam" id="PF16861"/>
    </source>
</evidence>
<dbReference type="Gene3D" id="3.90.870.20">
    <property type="entry name" value="Carbamoyltransferase, C-terminal domain"/>
    <property type="match status" value="1"/>
</dbReference>
<keyword evidence="4" id="KW-0808">Transferase</keyword>
<evidence type="ECO:0000313" key="5">
    <source>
        <dbReference type="Proteomes" id="UP000002213"/>
    </source>
</evidence>
<dbReference type="InterPro" id="IPR051338">
    <property type="entry name" value="NodU/CmcH_Carbamoyltrnsfr"/>
</dbReference>
<dbReference type="Pfam" id="PF16861">
    <property type="entry name" value="Carbam_trans_C"/>
    <property type="match status" value="1"/>
</dbReference>
<keyword evidence="5" id="KW-1185">Reference proteome</keyword>
<dbReference type="Proteomes" id="UP000002213">
    <property type="component" value="Chromosome"/>
</dbReference>
<evidence type="ECO:0000259" key="2">
    <source>
        <dbReference type="Pfam" id="PF02543"/>
    </source>
</evidence>
<organism evidence="4 5">
    <name type="scientific">Actinosynnema mirum (strain ATCC 29888 / DSM 43827 / JCM 3225 / NBRC 14064 / NCIMB 13271 / NRRL B-12336 / IMRU 3971 / 101)</name>
    <dbReference type="NCBI Taxonomy" id="446462"/>
    <lineage>
        <taxon>Bacteria</taxon>
        <taxon>Bacillati</taxon>
        <taxon>Actinomycetota</taxon>
        <taxon>Actinomycetes</taxon>
        <taxon>Pseudonocardiales</taxon>
        <taxon>Pseudonocardiaceae</taxon>
        <taxon>Actinosynnema</taxon>
    </lineage>
</organism>
<sequence>MLVLGMNLSHDRSACLIRDGEVVVAIEEERLDRMKHSEGFLVHGYFEKLTKTLPMRSVTYCLDAAGVGIDEVDLVVGNRPLHDGAVRRLLRELPLRDKGKLRELPQPSHHLAHAWCAYATAPFDDTAILVVDGIGSRLPGTGRLEKHSFFHARDGRVTPVAGTSYDADFSTVGLGLFYEFFTAKLGFVTRWGHPGFGVFGCGGYLEAGKTMGLAPFGRPRPDWGPLLEYDGDDVTARMSTLEESYAKWLEAEGEEFSAAGREAWRTPFAEDVARKAQDELEEAMTHLARRARELTGASRLCLTGGVALNSVANQRISAEGLFEQVHVSPPAGDAGIAIGAAAYGYHELLGGRRRGRFTTAGVGRHYTEQDVDRALAGVGDRVRSRRADVREVARLLADRRIVGWFHGGSEIGPRALGHRSLLADPRHPGMLDYLNTVVKHREPFRPYAPSVLAEHAGSWFDLRGDSPYMLLVPEVLPARRALVPAITHVDGTARVQTVERSVNPLFHEVIQEFHALTGVPLLLNTSFNDAGEPIVETPEDALRTFLRTEIDHLYLGGRLVDKPGRALPTGHPATTEATA</sequence>
<dbReference type="KEGG" id="ami:Amir_3933"/>
<evidence type="ECO:0000313" key="4">
    <source>
        <dbReference type="EMBL" id="ACU37802.1"/>
    </source>
</evidence>
<comment type="similarity">
    <text evidence="1">Belongs to the NodU/CmcH family.</text>
</comment>
<name>C6WEK2_ACTMD</name>
<dbReference type="InterPro" id="IPR003696">
    <property type="entry name" value="Carbtransf_dom"/>
</dbReference>
<dbReference type="Gene3D" id="3.30.420.40">
    <property type="match status" value="2"/>
</dbReference>
<dbReference type="SUPFAM" id="SSF53067">
    <property type="entry name" value="Actin-like ATPase domain"/>
    <property type="match status" value="1"/>
</dbReference>
<dbReference type="Pfam" id="PF02543">
    <property type="entry name" value="Carbam_trans_N"/>
    <property type="match status" value="1"/>
</dbReference>
<proteinExistence type="inferred from homology"/>
<dbReference type="PANTHER" id="PTHR34847:SF1">
    <property type="entry name" value="NODULATION PROTEIN U"/>
    <property type="match status" value="1"/>
</dbReference>
<dbReference type="InterPro" id="IPR038152">
    <property type="entry name" value="Carbam_trans_C_sf"/>
</dbReference>
<dbReference type="eggNOG" id="COG2192">
    <property type="taxonomic scope" value="Bacteria"/>
</dbReference>
<gene>
    <name evidence="4" type="ordered locus">Amir_3933</name>
</gene>
<dbReference type="CDD" id="cd24098">
    <property type="entry name" value="ASKHA_NBD_TobZ_N"/>
    <property type="match status" value="1"/>
</dbReference>
<dbReference type="InterPro" id="IPR031730">
    <property type="entry name" value="Carbam_trans_C"/>
</dbReference>
<dbReference type="HOGENOM" id="CLU_014411_2_1_11"/>
<dbReference type="PANTHER" id="PTHR34847">
    <property type="entry name" value="NODULATION PROTEIN U"/>
    <property type="match status" value="1"/>
</dbReference>
<evidence type="ECO:0000256" key="1">
    <source>
        <dbReference type="ARBA" id="ARBA00006129"/>
    </source>
</evidence>
<feature type="domain" description="Carbamoyltransferase" evidence="2">
    <location>
        <begin position="100"/>
        <end position="341"/>
    </location>
</feature>
<dbReference type="GO" id="GO:0016740">
    <property type="term" value="F:transferase activity"/>
    <property type="evidence" value="ECO:0007669"/>
    <property type="project" value="UniProtKB-KW"/>
</dbReference>
<protein>
    <submittedName>
        <fullName evidence="4">Carbamoyltransferase</fullName>
    </submittedName>
</protein>
<feature type="domain" description="Carbamoyltransferase C-terminal" evidence="3">
    <location>
        <begin position="393"/>
        <end position="562"/>
    </location>
</feature>
<dbReference type="STRING" id="446462.Amir_3933"/>